<feature type="domain" description="Reverse transcriptase RNase H-like" evidence="7">
    <location>
        <begin position="28"/>
        <end position="115"/>
    </location>
</feature>
<protein>
    <submittedName>
        <fullName evidence="8">Retrovirus-related Pol polyprotein from transposon 17.6</fullName>
    </submittedName>
</protein>
<proteinExistence type="predicted"/>
<evidence type="ECO:0000256" key="6">
    <source>
        <dbReference type="ARBA" id="ARBA00022918"/>
    </source>
</evidence>
<evidence type="ECO:0000256" key="4">
    <source>
        <dbReference type="ARBA" id="ARBA00022759"/>
    </source>
</evidence>
<dbReference type="GO" id="GO:0004519">
    <property type="term" value="F:endonuclease activity"/>
    <property type="evidence" value="ECO:0007669"/>
    <property type="project" value="UniProtKB-KW"/>
</dbReference>
<feature type="non-terminal residue" evidence="8">
    <location>
        <position position="1"/>
    </location>
</feature>
<keyword evidence="4" id="KW-0255">Endonuclease</keyword>
<keyword evidence="5" id="KW-0378">Hydrolase</keyword>
<sequence length="143" mass="16594">MGGELRESLPSFEKKRLTQTPILALPNLSKSLELECDASNVGIRPVILQEGHPIAYFSKKLKELYALVRASQTWQHYLLPKKFVIHSDHEALMHLREKGKLNKRQVKWVIFLEQFPYVIKHKQDKMNVVVDALFKETCTNCHA</sequence>
<keyword evidence="1" id="KW-0808">Transferase</keyword>
<dbReference type="OrthoDB" id="415724at2759"/>
<dbReference type="InterPro" id="IPR041373">
    <property type="entry name" value="RT_RNaseH"/>
</dbReference>
<dbReference type="AlphaFoldDB" id="A0A371EQP9"/>
<dbReference type="Proteomes" id="UP000257109">
    <property type="component" value="Unassembled WGS sequence"/>
</dbReference>
<evidence type="ECO:0000256" key="2">
    <source>
        <dbReference type="ARBA" id="ARBA00022695"/>
    </source>
</evidence>
<dbReference type="PANTHER" id="PTHR35046:SF9">
    <property type="entry name" value="RNA-DIRECTED DNA POLYMERASE"/>
    <property type="match status" value="1"/>
</dbReference>
<reference evidence="8" key="1">
    <citation type="submission" date="2018-05" db="EMBL/GenBank/DDBJ databases">
        <title>Draft genome of Mucuna pruriens seed.</title>
        <authorList>
            <person name="Nnadi N.E."/>
            <person name="Vos R."/>
            <person name="Hasami M.H."/>
            <person name="Devisetty U.K."/>
            <person name="Aguiy J.C."/>
        </authorList>
    </citation>
    <scope>NUCLEOTIDE SEQUENCE [LARGE SCALE GENOMIC DNA]</scope>
    <source>
        <strain evidence="8">JCA_2017</strain>
    </source>
</reference>
<dbReference type="SUPFAM" id="SSF56672">
    <property type="entry name" value="DNA/RNA polymerases"/>
    <property type="match status" value="1"/>
</dbReference>
<organism evidence="8 9">
    <name type="scientific">Mucuna pruriens</name>
    <name type="common">Velvet bean</name>
    <name type="synonym">Dolichos pruriens</name>
    <dbReference type="NCBI Taxonomy" id="157652"/>
    <lineage>
        <taxon>Eukaryota</taxon>
        <taxon>Viridiplantae</taxon>
        <taxon>Streptophyta</taxon>
        <taxon>Embryophyta</taxon>
        <taxon>Tracheophyta</taxon>
        <taxon>Spermatophyta</taxon>
        <taxon>Magnoliopsida</taxon>
        <taxon>eudicotyledons</taxon>
        <taxon>Gunneridae</taxon>
        <taxon>Pentapetalae</taxon>
        <taxon>rosids</taxon>
        <taxon>fabids</taxon>
        <taxon>Fabales</taxon>
        <taxon>Fabaceae</taxon>
        <taxon>Papilionoideae</taxon>
        <taxon>50 kb inversion clade</taxon>
        <taxon>NPAAA clade</taxon>
        <taxon>indigoferoid/millettioid clade</taxon>
        <taxon>Phaseoleae</taxon>
        <taxon>Mucuna</taxon>
    </lineage>
</organism>
<evidence type="ECO:0000259" key="7">
    <source>
        <dbReference type="Pfam" id="PF17917"/>
    </source>
</evidence>
<comment type="caution">
    <text evidence="8">The sequence shown here is derived from an EMBL/GenBank/DDBJ whole genome shotgun (WGS) entry which is preliminary data.</text>
</comment>
<dbReference type="Pfam" id="PF17917">
    <property type="entry name" value="RT_RNaseH"/>
    <property type="match status" value="1"/>
</dbReference>
<keyword evidence="6" id="KW-0695">RNA-directed DNA polymerase</keyword>
<name>A0A371EQP9_MUCPR</name>
<keyword evidence="2" id="KW-0548">Nucleotidyltransferase</keyword>
<dbReference type="EMBL" id="QJKJ01012576">
    <property type="protein sequence ID" value="RDX68363.1"/>
    <property type="molecule type" value="Genomic_DNA"/>
</dbReference>
<keyword evidence="3" id="KW-0540">Nuclease</keyword>
<dbReference type="InterPro" id="IPR043502">
    <property type="entry name" value="DNA/RNA_pol_sf"/>
</dbReference>
<gene>
    <name evidence="8" type="primary">pol</name>
    <name evidence="8" type="ORF">CR513_52659</name>
</gene>
<accession>A0A371EQP9</accession>
<evidence type="ECO:0000256" key="5">
    <source>
        <dbReference type="ARBA" id="ARBA00022801"/>
    </source>
</evidence>
<evidence type="ECO:0000313" key="9">
    <source>
        <dbReference type="Proteomes" id="UP000257109"/>
    </source>
</evidence>
<keyword evidence="9" id="KW-1185">Reference proteome</keyword>
<evidence type="ECO:0000256" key="1">
    <source>
        <dbReference type="ARBA" id="ARBA00022679"/>
    </source>
</evidence>
<dbReference type="PANTHER" id="PTHR35046">
    <property type="entry name" value="ZINC KNUCKLE (CCHC-TYPE) FAMILY PROTEIN"/>
    <property type="match status" value="1"/>
</dbReference>
<evidence type="ECO:0000313" key="8">
    <source>
        <dbReference type="EMBL" id="RDX68363.1"/>
    </source>
</evidence>
<dbReference type="CDD" id="cd09274">
    <property type="entry name" value="RNase_HI_RT_Ty3"/>
    <property type="match status" value="1"/>
</dbReference>
<dbReference type="GO" id="GO:0016787">
    <property type="term" value="F:hydrolase activity"/>
    <property type="evidence" value="ECO:0007669"/>
    <property type="project" value="UniProtKB-KW"/>
</dbReference>
<evidence type="ECO:0000256" key="3">
    <source>
        <dbReference type="ARBA" id="ARBA00022722"/>
    </source>
</evidence>
<dbReference type="GO" id="GO:0003964">
    <property type="term" value="F:RNA-directed DNA polymerase activity"/>
    <property type="evidence" value="ECO:0007669"/>
    <property type="project" value="UniProtKB-KW"/>
</dbReference>